<comment type="caution">
    <text evidence="1">The sequence shown here is derived from an EMBL/GenBank/DDBJ whole genome shotgun (WGS) entry which is preliminary data.</text>
</comment>
<dbReference type="AlphaFoldDB" id="A0A1F4TRF0"/>
<dbReference type="InterPro" id="IPR044036">
    <property type="entry name" value="DUF5752"/>
</dbReference>
<dbReference type="Pfam" id="PF19027">
    <property type="entry name" value="DUF5752"/>
    <property type="match status" value="1"/>
</dbReference>
<proteinExistence type="predicted"/>
<dbReference type="Proteomes" id="UP000177309">
    <property type="component" value="Unassembled WGS sequence"/>
</dbReference>
<name>A0A1F4TRF0_UNCSA</name>
<organism evidence="1 2">
    <name type="scientific">candidate division WOR-1 bacterium RIFOXYC2_FULL_41_25</name>
    <dbReference type="NCBI Taxonomy" id="1802586"/>
    <lineage>
        <taxon>Bacteria</taxon>
        <taxon>Bacillati</taxon>
        <taxon>Saganbacteria</taxon>
    </lineage>
</organism>
<reference evidence="1 2" key="1">
    <citation type="journal article" date="2016" name="Nat. Commun.">
        <title>Thousands of microbial genomes shed light on interconnected biogeochemical processes in an aquifer system.</title>
        <authorList>
            <person name="Anantharaman K."/>
            <person name="Brown C.T."/>
            <person name="Hug L.A."/>
            <person name="Sharon I."/>
            <person name="Castelle C.J."/>
            <person name="Probst A.J."/>
            <person name="Thomas B.C."/>
            <person name="Singh A."/>
            <person name="Wilkins M.J."/>
            <person name="Karaoz U."/>
            <person name="Brodie E.L."/>
            <person name="Williams K.H."/>
            <person name="Hubbard S.S."/>
            <person name="Banfield J.F."/>
        </authorList>
    </citation>
    <scope>NUCLEOTIDE SEQUENCE [LARGE SCALE GENOMIC DNA]</scope>
</reference>
<evidence type="ECO:0000313" key="2">
    <source>
        <dbReference type="Proteomes" id="UP000177309"/>
    </source>
</evidence>
<sequence length="245" mass="28448">MSKIKKAQKPFTFFSTSLLVEITGKKAHHLKEFIEVLKTIDESSIFYHVHHSFREYNFAPGKYSNDFARWVADVLEENSLAEKLAAINIADFTCLAGLRDRLVEIITNHLNASVEIRKASPGREFYFLRAVAIINPSSYQAWTLGQFTECLQKVGMRSLYHHFFDARLRLGHKTNDFSNWIDTALGRKELAQKIEQLDPYFMTMDQLKGKIIELCLAEEEKEYHLLDLTRFVAKKIINKVIRKQS</sequence>
<gene>
    <name evidence="1" type="ORF">A2462_06110</name>
</gene>
<protein>
    <submittedName>
        <fullName evidence="1">Uncharacterized protein</fullName>
    </submittedName>
</protein>
<dbReference type="EMBL" id="MEUI01000008">
    <property type="protein sequence ID" value="OGC35110.1"/>
    <property type="molecule type" value="Genomic_DNA"/>
</dbReference>
<accession>A0A1F4TRF0</accession>
<evidence type="ECO:0000313" key="1">
    <source>
        <dbReference type="EMBL" id="OGC35110.1"/>
    </source>
</evidence>